<dbReference type="SUPFAM" id="SSF52540">
    <property type="entry name" value="P-loop containing nucleoside triphosphate hydrolases"/>
    <property type="match status" value="1"/>
</dbReference>
<dbReference type="EMBL" id="JMIY01000002">
    <property type="protein sequence ID" value="KCZ72587.1"/>
    <property type="molecule type" value="Genomic_DNA"/>
</dbReference>
<protein>
    <submittedName>
        <fullName evidence="5">Cell division ATPase MinD, archaeal</fullName>
    </submittedName>
</protein>
<dbReference type="GO" id="GO:0005829">
    <property type="term" value="C:cytosol"/>
    <property type="evidence" value="ECO:0007669"/>
    <property type="project" value="TreeGrafter"/>
</dbReference>
<dbReference type="Pfam" id="PF01656">
    <property type="entry name" value="CbiA"/>
    <property type="match status" value="1"/>
</dbReference>
<dbReference type="Gene3D" id="3.40.50.300">
    <property type="entry name" value="P-loop containing nucleotide triphosphate hydrolases"/>
    <property type="match status" value="1"/>
</dbReference>
<keyword evidence="6" id="KW-1185">Reference proteome</keyword>
<dbReference type="GO" id="GO:0009898">
    <property type="term" value="C:cytoplasmic side of plasma membrane"/>
    <property type="evidence" value="ECO:0007669"/>
    <property type="project" value="TreeGrafter"/>
</dbReference>
<feature type="domain" description="CobQ/CobB/MinD/ParA nucleotide binding" evidence="4">
    <location>
        <begin position="7"/>
        <end position="212"/>
    </location>
</feature>
<dbReference type="GO" id="GO:0016887">
    <property type="term" value="F:ATP hydrolysis activity"/>
    <property type="evidence" value="ECO:0007669"/>
    <property type="project" value="TreeGrafter"/>
</dbReference>
<gene>
    <name evidence="5" type="ORF">ANME2D_01016</name>
</gene>
<keyword evidence="5" id="KW-0131">Cell cycle</keyword>
<organism evidence="5 6">
    <name type="scientific">Candidatus Methanoperedens nitratireducens</name>
    <dbReference type="NCBI Taxonomy" id="1392998"/>
    <lineage>
        <taxon>Archaea</taxon>
        <taxon>Methanobacteriati</taxon>
        <taxon>Methanobacteriota</taxon>
        <taxon>Stenosarchaea group</taxon>
        <taxon>Methanomicrobia</taxon>
        <taxon>Methanosarcinales</taxon>
        <taxon>ANME-2 cluster</taxon>
        <taxon>Candidatus Methanoperedentaceae</taxon>
        <taxon>Candidatus Methanoperedens</taxon>
    </lineage>
</organism>
<keyword evidence="1 3" id="KW-0547">Nucleotide-binding</keyword>
<reference evidence="5 6" key="1">
    <citation type="journal article" date="2013" name="Nature">
        <title>Anaerobic oxidation of methane coupled to nitrate reduction in a novel archaeal lineage.</title>
        <authorList>
            <person name="Haroon M.F."/>
            <person name="Hu S."/>
            <person name="Shi Y."/>
            <person name="Imelfort M."/>
            <person name="Keller J."/>
            <person name="Hugenholtz P."/>
            <person name="Yuan Z."/>
            <person name="Tyson G.W."/>
        </authorList>
    </citation>
    <scope>NUCLEOTIDE SEQUENCE [LARGE SCALE GENOMIC DNA]</scope>
    <source>
        <strain evidence="5 6">ANME-2d</strain>
    </source>
</reference>
<dbReference type="PANTHER" id="PTHR43384">
    <property type="entry name" value="SEPTUM SITE-DETERMINING PROTEIN MIND HOMOLOG, CHLOROPLASTIC-RELATED"/>
    <property type="match status" value="1"/>
</dbReference>
<sequence>MTARVYTIASGKGGTGKTTATLNLGTALAMLGKKTMVLDADIGMANLGLLIGLEKSKITLHEVLSGSASINEAIYEGPAGLRVIPSGLSLRGFQNSDPDRLKEVMASAIDGIEFLLIDAPAGISKDGVIPLAVADKVILVVNPELSSMADALKTKALTEMLGRSVEGIILNRAELEKTEINSNKVSELLGAKLLEIIPEDANIRRSAAFKTPIVIRAPKSPAAIAFSRLAAQMAGTKFQENNSKEEKESFVDRLARSIFGGK</sequence>
<evidence type="ECO:0000256" key="3">
    <source>
        <dbReference type="PIRSR" id="PIRSR003092-1"/>
    </source>
</evidence>
<dbReference type="InterPro" id="IPR025501">
    <property type="entry name" value="MinD_FleN"/>
</dbReference>
<evidence type="ECO:0000256" key="1">
    <source>
        <dbReference type="ARBA" id="ARBA00022741"/>
    </source>
</evidence>
<dbReference type="InterPro" id="IPR050625">
    <property type="entry name" value="ParA/MinD_ATPase"/>
</dbReference>
<dbReference type="NCBIfam" id="TIGR01969">
    <property type="entry name" value="minD_arch"/>
    <property type="match status" value="1"/>
</dbReference>
<dbReference type="InterPro" id="IPR010224">
    <property type="entry name" value="MinD_archaea"/>
</dbReference>
<accession>A0A062V5I8</accession>
<dbReference type="OrthoDB" id="31168at2157"/>
<keyword evidence="2 3" id="KW-0067">ATP-binding</keyword>
<evidence type="ECO:0000313" key="6">
    <source>
        <dbReference type="Proteomes" id="UP000027153"/>
    </source>
</evidence>
<dbReference type="PANTHER" id="PTHR43384:SF10">
    <property type="entry name" value="ATPASE INVOLVED IN CHROMOSOME PARTITIONING, PARA_MIND FAMILY"/>
    <property type="match status" value="1"/>
</dbReference>
<dbReference type="AlphaFoldDB" id="A0A062V5I8"/>
<evidence type="ECO:0000313" key="5">
    <source>
        <dbReference type="EMBL" id="KCZ72587.1"/>
    </source>
</evidence>
<proteinExistence type="predicted"/>
<dbReference type="GO" id="GO:0005524">
    <property type="term" value="F:ATP binding"/>
    <property type="evidence" value="ECO:0007669"/>
    <property type="project" value="UniProtKB-KW"/>
</dbReference>
<name>A0A062V5I8_9EURY</name>
<keyword evidence="5" id="KW-0132">Cell division</keyword>
<dbReference type="InterPro" id="IPR027417">
    <property type="entry name" value="P-loop_NTPase"/>
</dbReference>
<evidence type="ECO:0000259" key="4">
    <source>
        <dbReference type="Pfam" id="PF01656"/>
    </source>
</evidence>
<dbReference type="RefSeq" id="WP_048089476.1">
    <property type="nucleotide sequence ID" value="NZ_JMIY01000002.1"/>
</dbReference>
<dbReference type="PIRSF" id="PIRSF003092">
    <property type="entry name" value="MinD"/>
    <property type="match status" value="1"/>
</dbReference>
<comment type="caution">
    <text evidence="5">The sequence shown here is derived from an EMBL/GenBank/DDBJ whole genome shotgun (WGS) entry which is preliminary data.</text>
</comment>
<evidence type="ECO:0000256" key="2">
    <source>
        <dbReference type="ARBA" id="ARBA00022840"/>
    </source>
</evidence>
<dbReference type="GO" id="GO:0051301">
    <property type="term" value="P:cell division"/>
    <property type="evidence" value="ECO:0007669"/>
    <property type="project" value="UniProtKB-KW"/>
</dbReference>
<dbReference type="GO" id="GO:0051782">
    <property type="term" value="P:negative regulation of cell division"/>
    <property type="evidence" value="ECO:0007669"/>
    <property type="project" value="TreeGrafter"/>
</dbReference>
<dbReference type="InterPro" id="IPR002586">
    <property type="entry name" value="CobQ/CobB/MinD/ParA_Nub-bd_dom"/>
</dbReference>
<feature type="binding site" evidence="3">
    <location>
        <begin position="12"/>
        <end position="19"/>
    </location>
    <ligand>
        <name>ATP</name>
        <dbReference type="ChEBI" id="CHEBI:30616"/>
    </ligand>
</feature>
<dbReference type="Proteomes" id="UP000027153">
    <property type="component" value="Unassembled WGS sequence"/>
</dbReference>